<name>A0A4C1T616_EUMVA</name>
<comment type="caution">
    <text evidence="1">The sequence shown here is derived from an EMBL/GenBank/DDBJ whole genome shotgun (WGS) entry which is preliminary data.</text>
</comment>
<gene>
    <name evidence="1" type="ORF">EVAR_76615_1</name>
</gene>
<accession>A0A4C1T616</accession>
<dbReference type="Proteomes" id="UP000299102">
    <property type="component" value="Unassembled WGS sequence"/>
</dbReference>
<reference evidence="1 2" key="1">
    <citation type="journal article" date="2019" name="Commun. Biol.">
        <title>The bagworm genome reveals a unique fibroin gene that provides high tensile strength.</title>
        <authorList>
            <person name="Kono N."/>
            <person name="Nakamura H."/>
            <person name="Ohtoshi R."/>
            <person name="Tomita M."/>
            <person name="Numata K."/>
            <person name="Arakawa K."/>
        </authorList>
    </citation>
    <scope>NUCLEOTIDE SEQUENCE [LARGE SCALE GENOMIC DNA]</scope>
</reference>
<dbReference type="AlphaFoldDB" id="A0A4C1T616"/>
<proteinExistence type="predicted"/>
<evidence type="ECO:0000313" key="2">
    <source>
        <dbReference type="Proteomes" id="UP000299102"/>
    </source>
</evidence>
<keyword evidence="2" id="KW-1185">Reference proteome</keyword>
<evidence type="ECO:0000313" key="1">
    <source>
        <dbReference type="EMBL" id="GBP09635.1"/>
    </source>
</evidence>
<organism evidence="1 2">
    <name type="scientific">Eumeta variegata</name>
    <name type="common">Bagworm moth</name>
    <name type="synonym">Eumeta japonica</name>
    <dbReference type="NCBI Taxonomy" id="151549"/>
    <lineage>
        <taxon>Eukaryota</taxon>
        <taxon>Metazoa</taxon>
        <taxon>Ecdysozoa</taxon>
        <taxon>Arthropoda</taxon>
        <taxon>Hexapoda</taxon>
        <taxon>Insecta</taxon>
        <taxon>Pterygota</taxon>
        <taxon>Neoptera</taxon>
        <taxon>Endopterygota</taxon>
        <taxon>Lepidoptera</taxon>
        <taxon>Glossata</taxon>
        <taxon>Ditrysia</taxon>
        <taxon>Tineoidea</taxon>
        <taxon>Psychidae</taxon>
        <taxon>Oiketicinae</taxon>
        <taxon>Eumeta</taxon>
    </lineage>
</organism>
<protein>
    <submittedName>
        <fullName evidence="1">Uncharacterized protein</fullName>
    </submittedName>
</protein>
<dbReference type="EMBL" id="BGZK01000036">
    <property type="protein sequence ID" value="GBP09635.1"/>
    <property type="molecule type" value="Genomic_DNA"/>
</dbReference>
<sequence>MRAFTVNVREGRLLMPFAANGQRCPLRADTERDIDVVYGIIRARPRPAPAPYLIRTNDSLRGRTGDT</sequence>